<dbReference type="Gene3D" id="4.10.520.10">
    <property type="entry name" value="IHF-like DNA-binding proteins"/>
    <property type="match status" value="1"/>
</dbReference>
<gene>
    <name evidence="3" type="ORF">HMPREF1218_1902</name>
</gene>
<dbReference type="NCBIfam" id="TIGR01201">
    <property type="entry name" value="HU_rel"/>
    <property type="match status" value="1"/>
</dbReference>
<evidence type="ECO:0000259" key="2">
    <source>
        <dbReference type="Pfam" id="PF18291"/>
    </source>
</evidence>
<dbReference type="EMBL" id="AWET01000009">
    <property type="protein sequence ID" value="ERK03478.1"/>
    <property type="molecule type" value="Genomic_DNA"/>
</dbReference>
<evidence type="ECO:0000313" key="4">
    <source>
        <dbReference type="Proteomes" id="UP000016600"/>
    </source>
</evidence>
<dbReference type="InterPro" id="IPR041607">
    <property type="entry name" value="HU-HIG"/>
</dbReference>
<name>U2LG80_9BACT</name>
<dbReference type="SUPFAM" id="SSF47729">
    <property type="entry name" value="IHF-like DNA-binding proteins"/>
    <property type="match status" value="1"/>
</dbReference>
<organism evidence="3 4">
    <name type="scientific">Hoylesella pleuritidis F0068</name>
    <dbReference type="NCBI Taxonomy" id="1081904"/>
    <lineage>
        <taxon>Bacteria</taxon>
        <taxon>Pseudomonadati</taxon>
        <taxon>Bacteroidota</taxon>
        <taxon>Bacteroidia</taxon>
        <taxon>Bacteroidales</taxon>
        <taxon>Prevotellaceae</taxon>
        <taxon>Hoylesella</taxon>
    </lineage>
</organism>
<evidence type="ECO:0000256" key="1">
    <source>
        <dbReference type="ARBA" id="ARBA00023125"/>
    </source>
</evidence>
<dbReference type="Proteomes" id="UP000016600">
    <property type="component" value="Unassembled WGS sequence"/>
</dbReference>
<feature type="domain" description="HU" evidence="2">
    <location>
        <begin position="16"/>
        <end position="128"/>
    </location>
</feature>
<dbReference type="InterPro" id="IPR005902">
    <property type="entry name" value="HU_DNA-bd_put"/>
</dbReference>
<keyword evidence="4" id="KW-1185">Reference proteome</keyword>
<dbReference type="PATRIC" id="fig|1081904.3.peg.700"/>
<protein>
    <submittedName>
        <fullName evidence="3">Putative DNA-binding protein</fullName>
    </submittedName>
</protein>
<dbReference type="AlphaFoldDB" id="U2LG80"/>
<reference evidence="3 4" key="1">
    <citation type="submission" date="2013-08" db="EMBL/GenBank/DDBJ databases">
        <authorList>
            <person name="Durkin A.S."/>
            <person name="Haft D.R."/>
            <person name="McCorrison J."/>
            <person name="Torralba M."/>
            <person name="Gillis M."/>
            <person name="Haft D.H."/>
            <person name="Methe B."/>
            <person name="Sutton G."/>
            <person name="Nelson K.E."/>
        </authorList>
    </citation>
    <scope>NUCLEOTIDE SEQUENCE [LARGE SCALE GENOMIC DNA]</scope>
    <source>
        <strain evidence="3 4">F0068</strain>
    </source>
</reference>
<accession>U2LG80</accession>
<keyword evidence="1 3" id="KW-0238">DNA-binding</keyword>
<dbReference type="Pfam" id="PF18291">
    <property type="entry name" value="HU-HIG"/>
    <property type="match status" value="1"/>
</dbReference>
<dbReference type="InterPro" id="IPR010992">
    <property type="entry name" value="IHF-like_DNA-bd_dom_sf"/>
</dbReference>
<proteinExistence type="predicted"/>
<dbReference type="GO" id="GO:0003677">
    <property type="term" value="F:DNA binding"/>
    <property type="evidence" value="ECO:0007669"/>
    <property type="project" value="UniProtKB-KW"/>
</dbReference>
<comment type="caution">
    <text evidence="3">The sequence shown here is derived from an EMBL/GenBank/DDBJ whole genome shotgun (WGS) entry which is preliminary data.</text>
</comment>
<sequence length="162" mass="18352">MLFTNKEGELKKQKIMSVRNKLYQEKCTGNPKKGKWYARAVINDVVGLEEISQEILDNTTAKQADVYAVLKELDNVMGQHLKNGDRVVLNGFGSFKVGLKTTAAETAKDFTPQKNIVSARLNFQPETHRTATDRTRRKQFIQGIEVRQVAESKTKDKTPEKP</sequence>
<evidence type="ECO:0000313" key="3">
    <source>
        <dbReference type="EMBL" id="ERK03478.1"/>
    </source>
</evidence>